<dbReference type="Proteomes" id="UP000324831">
    <property type="component" value="Unassembled WGS sequence"/>
</dbReference>
<comment type="caution">
    <text evidence="2">The sequence shown here is derived from an EMBL/GenBank/DDBJ whole genome shotgun (WGS) entry which is preliminary data.</text>
</comment>
<accession>A0A478FU24</accession>
<organism evidence="2 3">
    <name type="scientific">Candidatus Mycoplasma haematohominis</name>
    <dbReference type="NCBI Taxonomy" id="1494318"/>
    <lineage>
        <taxon>Bacteria</taxon>
        <taxon>Bacillati</taxon>
        <taxon>Mycoplasmatota</taxon>
        <taxon>Mollicutes</taxon>
        <taxon>Mycoplasmataceae</taxon>
        <taxon>Mycoplasma</taxon>
    </lineage>
</organism>
<evidence type="ECO:0000256" key="1">
    <source>
        <dbReference type="SAM" id="Phobius"/>
    </source>
</evidence>
<evidence type="ECO:0000313" key="2">
    <source>
        <dbReference type="EMBL" id="GCE63540.1"/>
    </source>
</evidence>
<dbReference type="AlphaFoldDB" id="A0A478FU24"/>
<evidence type="ECO:0000313" key="3">
    <source>
        <dbReference type="Proteomes" id="UP000324831"/>
    </source>
</evidence>
<proteinExistence type="predicted"/>
<keyword evidence="1" id="KW-1133">Transmembrane helix</keyword>
<keyword evidence="1" id="KW-0812">Transmembrane</keyword>
<feature type="transmembrane region" description="Helical" evidence="1">
    <location>
        <begin position="6"/>
        <end position="28"/>
    </location>
</feature>
<reference evidence="2 3" key="1">
    <citation type="submission" date="2019-01" db="EMBL/GenBank/DDBJ databases">
        <title>Draft genome sequences of Candidatus Mycoplasma haemohominis SWG34-3 identified from a patient with pyrexia, anemia and liver dysfunction.</title>
        <authorList>
            <person name="Sekizuka T."/>
            <person name="Hattori N."/>
            <person name="Katano H."/>
            <person name="Takuma T."/>
            <person name="Ito T."/>
            <person name="Arai N."/>
            <person name="Yanai R."/>
            <person name="Ishii S."/>
            <person name="Miura Y."/>
            <person name="Tokunaga T."/>
            <person name="Watanabe H."/>
            <person name="Nomura N."/>
            <person name="Eguchi J."/>
            <person name="Arai T."/>
            <person name="Hasegawa H."/>
            <person name="Nakamaki T."/>
            <person name="Wakita T."/>
            <person name="Niki Y."/>
            <person name="Kuroda M."/>
        </authorList>
    </citation>
    <scope>NUCLEOTIDE SEQUENCE [LARGE SCALE GENOMIC DNA]</scope>
    <source>
        <strain evidence="2">SWG34-3</strain>
    </source>
</reference>
<keyword evidence="1" id="KW-0472">Membrane</keyword>
<protein>
    <submittedName>
        <fullName evidence="2">Uncharacterized protein</fullName>
    </submittedName>
</protein>
<sequence length="245" mass="27661">MATTKVVGTICALSAITGTASLITILLLEGGMPEYETLNSPGSGMYVSDYKNYFVDATKKSNNDWWEWAFRNRYELDTKPVPGSKFLNVDGGVGKDRSLNGKCEDVYKQPKANINTQSTHDPDKYSEDEVWRYCSLLSKKPKTIEEAKTTDTYKTENTYGKQNKDKLIDPNHEDNEDFWNLKNAEFLGLKGAKAKREQVTNSNSIFYNANKSVKQLCNIAYFETTNGNSTPLEDVFKFCSLKGEQ</sequence>
<name>A0A478FU24_9MOLU</name>
<gene>
    <name evidence="2" type="ORF">MHSWG343_05370</name>
</gene>
<dbReference type="EMBL" id="BIMN01000002">
    <property type="protein sequence ID" value="GCE63540.1"/>
    <property type="molecule type" value="Genomic_DNA"/>
</dbReference>